<reference evidence="3 4" key="1">
    <citation type="submission" date="2018-05" db="EMBL/GenBank/DDBJ databases">
        <title>Comparative genomics of bacterial root endophytes of switchgrass collected from native prairies over two seasons.</title>
        <authorList>
            <person name="Tang Y."/>
        </authorList>
    </citation>
    <scope>NUCLEOTIDE SEQUENCE [LARGE SCALE GENOMIC DNA]</scope>
    <source>
        <strain evidence="3 4">NFIX32</strain>
    </source>
</reference>
<evidence type="ECO:0000313" key="3">
    <source>
        <dbReference type="EMBL" id="PXX22063.1"/>
    </source>
</evidence>
<name>A0A318HV06_BURPY</name>
<evidence type="ECO:0000313" key="4">
    <source>
        <dbReference type="Proteomes" id="UP000247755"/>
    </source>
</evidence>
<dbReference type="Gene3D" id="2.160.20.10">
    <property type="entry name" value="Single-stranded right-handed beta-helix, Pectin lyase-like"/>
    <property type="match status" value="1"/>
</dbReference>
<dbReference type="InterPro" id="IPR011050">
    <property type="entry name" value="Pectin_lyase_fold/virulence"/>
</dbReference>
<dbReference type="Pfam" id="PF05860">
    <property type="entry name" value="TPS"/>
    <property type="match status" value="1"/>
</dbReference>
<protein>
    <submittedName>
        <fullName evidence="3">Filamentous hemagglutinin family protein</fullName>
    </submittedName>
</protein>
<feature type="chain" id="PRO_5016440228" evidence="1">
    <location>
        <begin position="32"/>
        <end position="689"/>
    </location>
</feature>
<accession>A0A318HV06</accession>
<dbReference type="RefSeq" id="WP_072445278.1">
    <property type="nucleotide sequence ID" value="NZ_QJJY01000043.1"/>
</dbReference>
<dbReference type="EMBL" id="QJJY01000043">
    <property type="protein sequence ID" value="PXX22063.1"/>
    <property type="molecule type" value="Genomic_DNA"/>
</dbReference>
<evidence type="ECO:0000259" key="2">
    <source>
        <dbReference type="SMART" id="SM00912"/>
    </source>
</evidence>
<sequence>MSTISVMKTQASRLKPLAALIPLLIAGHAGAVGVGQVAAGTGTIGTSGTTTTINQESNRLIVNWNNFDIANGERVQINQPTAQSVILNRVNSASRTQIDGALNANGRVFVVNPNGVVVGKTGSVNANGVVLSTLDVRDNDFMRTLGGAAPLAFRKVSGAADAAVVNDGTITAGSAGVSLFGSQVINGATGKIIARGGSGTADLARVNLVASNIVDASEARSTGGLITDGASRGIPSATVVDGLVANDGAIKVDAGEVLLSATGGRGTRGEAIRNTGSIDASGVDVEFPGFGVRQVGGNVFVNGGGDGTETHLGGSINARNLSVNSSNDTLVDGTINADGISIFAAGPGKDVTLRVADNARLDGDNIILSGDKVVVTGRAVARTQAQVTGHNSAEVREGALDAPNWLISNGGKVTTGSGPNGPTVPVYGADGYDQYGYDRNGFDRNGFDKDGFNAQGFDRDGFNHQGFNSQGYDRYGFNAQGIDRDGYGRDGFNAQGFDRGGYNRQGFNAQGYDRYGFNAQGFDKDGYGRDGYNAAGFDRNGVARPGTGNPGGGENPVAFVPPYSAVYGADGYDQYGLDRGGYDRNGYNKAGVDRNGMSVLPPVGAKPYTAVYGADGYDQGGYDRDGMNRDGYYWTGYNAQGYFVDGFNSKGYNKYGYNRFGRDVWGRLPTAVSYAPVAPQIWTVAGLNP</sequence>
<dbReference type="InterPro" id="IPR008638">
    <property type="entry name" value="FhaB/CdiA-like_TPS"/>
</dbReference>
<dbReference type="NCBIfam" id="TIGR01901">
    <property type="entry name" value="adhes_NPXG"/>
    <property type="match status" value="1"/>
</dbReference>
<dbReference type="InterPro" id="IPR012334">
    <property type="entry name" value="Pectin_lyas_fold"/>
</dbReference>
<proteinExistence type="predicted"/>
<feature type="domain" description="Filamentous haemagglutinin FhaB/tRNA nuclease CdiA-like TPS" evidence="2">
    <location>
        <begin position="28"/>
        <end position="140"/>
    </location>
</feature>
<dbReference type="SUPFAM" id="SSF51126">
    <property type="entry name" value="Pectin lyase-like"/>
    <property type="match status" value="1"/>
</dbReference>
<evidence type="ECO:0000256" key="1">
    <source>
        <dbReference type="SAM" id="SignalP"/>
    </source>
</evidence>
<gene>
    <name evidence="3" type="ORF">NA66_104325</name>
</gene>
<dbReference type="PANTHER" id="PTHR12338:SF5">
    <property type="entry name" value="ANTIGEN 43-RELATED"/>
    <property type="match status" value="1"/>
</dbReference>
<dbReference type="PANTHER" id="PTHR12338">
    <property type="entry name" value="AUTOTRANSPORTER"/>
    <property type="match status" value="1"/>
</dbReference>
<dbReference type="AlphaFoldDB" id="A0A318HV06"/>
<keyword evidence="1" id="KW-0732">Signal</keyword>
<comment type="caution">
    <text evidence="3">The sequence shown here is derived from an EMBL/GenBank/DDBJ whole genome shotgun (WGS) entry which is preliminary data.</text>
</comment>
<organism evidence="3 4">
    <name type="scientific">Burkholderia pyrrocinia</name>
    <name type="common">Pseudomonas pyrrocinia</name>
    <dbReference type="NCBI Taxonomy" id="60550"/>
    <lineage>
        <taxon>Bacteria</taxon>
        <taxon>Pseudomonadati</taxon>
        <taxon>Pseudomonadota</taxon>
        <taxon>Betaproteobacteria</taxon>
        <taxon>Burkholderiales</taxon>
        <taxon>Burkholderiaceae</taxon>
        <taxon>Burkholderia</taxon>
        <taxon>Burkholderia cepacia complex</taxon>
    </lineage>
</organism>
<dbReference type="SMART" id="SM00912">
    <property type="entry name" value="Haemagg_act"/>
    <property type="match status" value="1"/>
</dbReference>
<dbReference type="Proteomes" id="UP000247755">
    <property type="component" value="Unassembled WGS sequence"/>
</dbReference>
<dbReference type="InterPro" id="IPR050909">
    <property type="entry name" value="Bact_Autotransporter_VF"/>
</dbReference>
<feature type="signal peptide" evidence="1">
    <location>
        <begin position="1"/>
        <end position="31"/>
    </location>
</feature>